<dbReference type="GO" id="GO:0010257">
    <property type="term" value="P:NADH dehydrogenase complex assembly"/>
    <property type="evidence" value="ECO:0007669"/>
    <property type="project" value="TreeGrafter"/>
</dbReference>
<feature type="chain" id="PRO_5043270191" evidence="2">
    <location>
        <begin position="24"/>
        <end position="206"/>
    </location>
</feature>
<dbReference type="InterPro" id="IPR039131">
    <property type="entry name" value="NDUFAF1"/>
</dbReference>
<dbReference type="EMBL" id="CAMXCT010001090">
    <property type="protein sequence ID" value="CAI3986520.1"/>
    <property type="molecule type" value="Genomic_DNA"/>
</dbReference>
<evidence type="ECO:0000313" key="6">
    <source>
        <dbReference type="EMBL" id="CAL4773832.1"/>
    </source>
</evidence>
<evidence type="ECO:0000313" key="5">
    <source>
        <dbReference type="EMBL" id="CAL1139895.1"/>
    </source>
</evidence>
<dbReference type="EMBL" id="CAMXCT020001090">
    <property type="protein sequence ID" value="CAL1139895.1"/>
    <property type="molecule type" value="Genomic_DNA"/>
</dbReference>
<proteinExistence type="inferred from homology"/>
<evidence type="ECO:0000313" key="4">
    <source>
        <dbReference type="EMBL" id="CAI3986520.1"/>
    </source>
</evidence>
<reference evidence="4" key="1">
    <citation type="submission" date="2022-10" db="EMBL/GenBank/DDBJ databases">
        <authorList>
            <person name="Chen Y."/>
            <person name="Dougan E. K."/>
            <person name="Chan C."/>
            <person name="Rhodes N."/>
            <person name="Thang M."/>
        </authorList>
    </citation>
    <scope>NUCLEOTIDE SEQUENCE</scope>
</reference>
<keyword evidence="7" id="KW-1185">Reference proteome</keyword>
<dbReference type="OrthoDB" id="435046at2759"/>
<evidence type="ECO:0000313" key="7">
    <source>
        <dbReference type="Proteomes" id="UP001152797"/>
    </source>
</evidence>
<sequence>MSAAFRRVVAAAAFSAGTLVVLAETRQFATVPLLGGSADWGFSSWRAITDQVRGGVSTAALEPCAAGATFTGNLDPSKLSAGFAGMNLDVKVLPVSFSDLDGLKLGVLDADGREYTLLLKMKGGESGSSYQVRFVPQKQTEFEALFEDFAAYRRSRPDASAPSLDKSQIETLAIQIASNFTQQSGRFQLELQSIAGLKSEAQRNLA</sequence>
<dbReference type="PANTHER" id="PTHR13194:SF19">
    <property type="entry name" value="NAD(P)-BINDING ROSSMANN-FOLD SUPERFAMILY PROTEIN"/>
    <property type="match status" value="1"/>
</dbReference>
<dbReference type="SUPFAM" id="SSF49785">
    <property type="entry name" value="Galactose-binding domain-like"/>
    <property type="match status" value="1"/>
</dbReference>
<name>A0A9P1C7J3_9DINO</name>
<dbReference type="InterPro" id="IPR013857">
    <property type="entry name" value="NADH-UbQ_OxRdtase-assoc_prot30"/>
</dbReference>
<dbReference type="AlphaFoldDB" id="A0A9P1C7J3"/>
<gene>
    <name evidence="4" type="ORF">C1SCF055_LOCUS13865</name>
</gene>
<protein>
    <submittedName>
        <fullName evidence="6">Uncharacterized protein C9E9.15</fullName>
    </submittedName>
</protein>
<evidence type="ECO:0000259" key="3">
    <source>
        <dbReference type="Pfam" id="PF08547"/>
    </source>
</evidence>
<dbReference type="Proteomes" id="UP001152797">
    <property type="component" value="Unassembled WGS sequence"/>
</dbReference>
<keyword evidence="2" id="KW-0732">Signal</keyword>
<feature type="domain" description="NADH:ubiquinone oxidoreductase intermediate-associated protein 30" evidence="3">
    <location>
        <begin position="42"/>
        <end position="191"/>
    </location>
</feature>
<dbReference type="PANTHER" id="PTHR13194">
    <property type="entry name" value="COMPLEX I INTERMEDIATE-ASSOCIATED PROTEIN 30"/>
    <property type="match status" value="1"/>
</dbReference>
<comment type="similarity">
    <text evidence="1">Belongs to the CIA30 family.</text>
</comment>
<feature type="signal peptide" evidence="2">
    <location>
        <begin position="1"/>
        <end position="23"/>
    </location>
</feature>
<dbReference type="Pfam" id="PF08547">
    <property type="entry name" value="CIA30"/>
    <property type="match status" value="1"/>
</dbReference>
<organism evidence="4">
    <name type="scientific">Cladocopium goreaui</name>
    <dbReference type="NCBI Taxonomy" id="2562237"/>
    <lineage>
        <taxon>Eukaryota</taxon>
        <taxon>Sar</taxon>
        <taxon>Alveolata</taxon>
        <taxon>Dinophyceae</taxon>
        <taxon>Suessiales</taxon>
        <taxon>Symbiodiniaceae</taxon>
        <taxon>Cladocopium</taxon>
    </lineage>
</organism>
<accession>A0A9P1C7J3</accession>
<dbReference type="InterPro" id="IPR008979">
    <property type="entry name" value="Galactose-bd-like_sf"/>
</dbReference>
<comment type="caution">
    <text evidence="4">The sequence shown here is derived from an EMBL/GenBank/DDBJ whole genome shotgun (WGS) entry which is preliminary data.</text>
</comment>
<evidence type="ECO:0000256" key="1">
    <source>
        <dbReference type="ARBA" id="ARBA00007884"/>
    </source>
</evidence>
<reference evidence="5" key="2">
    <citation type="submission" date="2024-04" db="EMBL/GenBank/DDBJ databases">
        <authorList>
            <person name="Chen Y."/>
            <person name="Shah S."/>
            <person name="Dougan E. K."/>
            <person name="Thang M."/>
            <person name="Chan C."/>
        </authorList>
    </citation>
    <scope>NUCLEOTIDE SEQUENCE [LARGE SCALE GENOMIC DNA]</scope>
</reference>
<dbReference type="GO" id="GO:0051082">
    <property type="term" value="F:unfolded protein binding"/>
    <property type="evidence" value="ECO:0007669"/>
    <property type="project" value="TreeGrafter"/>
</dbReference>
<dbReference type="EMBL" id="CAMXCT030001090">
    <property type="protein sequence ID" value="CAL4773832.1"/>
    <property type="molecule type" value="Genomic_DNA"/>
</dbReference>
<evidence type="ECO:0000256" key="2">
    <source>
        <dbReference type="SAM" id="SignalP"/>
    </source>
</evidence>